<feature type="region of interest" description="Disordered" evidence="2">
    <location>
        <begin position="271"/>
        <end position="502"/>
    </location>
</feature>
<feature type="compositionally biased region" description="Polar residues" evidence="2">
    <location>
        <begin position="380"/>
        <end position="391"/>
    </location>
</feature>
<feature type="compositionally biased region" description="Polar residues" evidence="2">
    <location>
        <begin position="346"/>
        <end position="357"/>
    </location>
</feature>
<gene>
    <name evidence="4" type="ORF">Taro_022573</name>
</gene>
<feature type="compositionally biased region" description="Low complexity" evidence="2">
    <location>
        <begin position="490"/>
        <end position="502"/>
    </location>
</feature>
<name>A0A843UUT5_COLES</name>
<dbReference type="Proteomes" id="UP000652761">
    <property type="component" value="Unassembled WGS sequence"/>
</dbReference>
<keyword evidence="3" id="KW-0812">Transmembrane</keyword>
<dbReference type="InterPro" id="IPR007573">
    <property type="entry name" value="QWRF"/>
</dbReference>
<keyword evidence="3" id="KW-1133">Transmembrane helix</keyword>
<evidence type="ECO:0000256" key="2">
    <source>
        <dbReference type="SAM" id="MobiDB-lite"/>
    </source>
</evidence>
<feature type="transmembrane region" description="Helical" evidence="3">
    <location>
        <begin position="646"/>
        <end position="665"/>
    </location>
</feature>
<dbReference type="PANTHER" id="PTHR31807">
    <property type="entry name" value="AUGMIN FAMILY MEMBER"/>
    <property type="match status" value="1"/>
</dbReference>
<dbReference type="PANTHER" id="PTHR31807:SF37">
    <property type="entry name" value="HAUS AUGMIN-LIKE COMPLEX SUBUNIT 8"/>
    <property type="match status" value="1"/>
</dbReference>
<feature type="compositionally biased region" description="Low complexity" evidence="2">
    <location>
        <begin position="447"/>
        <end position="482"/>
    </location>
</feature>
<evidence type="ECO:0000313" key="5">
    <source>
        <dbReference type="Proteomes" id="UP000652761"/>
    </source>
</evidence>
<keyword evidence="3" id="KW-0472">Membrane</keyword>
<feature type="compositionally biased region" description="Basic and acidic residues" evidence="2">
    <location>
        <begin position="315"/>
        <end position="330"/>
    </location>
</feature>
<feature type="compositionally biased region" description="Polar residues" evidence="2">
    <location>
        <begin position="280"/>
        <end position="290"/>
    </location>
</feature>
<dbReference type="AlphaFoldDB" id="A0A843UUT5"/>
<evidence type="ECO:0000256" key="1">
    <source>
        <dbReference type="ARBA" id="ARBA00010016"/>
    </source>
</evidence>
<dbReference type="GO" id="GO:0051225">
    <property type="term" value="P:spindle assembly"/>
    <property type="evidence" value="ECO:0007669"/>
    <property type="project" value="TreeGrafter"/>
</dbReference>
<dbReference type="GO" id="GO:0005880">
    <property type="term" value="C:nuclear microtubule"/>
    <property type="evidence" value="ECO:0007669"/>
    <property type="project" value="TreeGrafter"/>
</dbReference>
<feature type="transmembrane region" description="Helical" evidence="3">
    <location>
        <begin position="724"/>
        <end position="742"/>
    </location>
</feature>
<dbReference type="GO" id="GO:0008017">
    <property type="term" value="F:microtubule binding"/>
    <property type="evidence" value="ECO:0007669"/>
    <property type="project" value="TreeGrafter"/>
</dbReference>
<comment type="similarity">
    <text evidence="1">Belongs to the QWRF family.</text>
</comment>
<keyword evidence="5" id="KW-1185">Reference proteome</keyword>
<proteinExistence type="inferred from homology"/>
<evidence type="ECO:0000256" key="3">
    <source>
        <dbReference type="SAM" id="Phobius"/>
    </source>
</evidence>
<dbReference type="OrthoDB" id="1924320at2759"/>
<protein>
    <submittedName>
        <fullName evidence="4">Uncharacterized protein</fullName>
    </submittedName>
</protein>
<organism evidence="4 5">
    <name type="scientific">Colocasia esculenta</name>
    <name type="common">Wild taro</name>
    <name type="synonym">Arum esculentum</name>
    <dbReference type="NCBI Taxonomy" id="4460"/>
    <lineage>
        <taxon>Eukaryota</taxon>
        <taxon>Viridiplantae</taxon>
        <taxon>Streptophyta</taxon>
        <taxon>Embryophyta</taxon>
        <taxon>Tracheophyta</taxon>
        <taxon>Spermatophyta</taxon>
        <taxon>Magnoliopsida</taxon>
        <taxon>Liliopsida</taxon>
        <taxon>Araceae</taxon>
        <taxon>Aroideae</taxon>
        <taxon>Colocasieae</taxon>
        <taxon>Colocasia</taxon>
    </lineage>
</organism>
<feature type="compositionally biased region" description="Low complexity" evidence="2">
    <location>
        <begin position="186"/>
        <end position="202"/>
    </location>
</feature>
<accession>A0A843UUT5</accession>
<sequence length="844" mass="92432">MPSFLICLISKFRGLGFAYVYGGDSLLLLLLVPLFRVLASGFLISLSSWDSRLWIWCCCWKKVASGEKDPKCGFFWMVLWMDVHKTEPLRNVVLQKTTGERLRLPLAPTERIQKNNATPVASKPWTREVMPRYRSGTPITASPSVPATPPRFPSPTVKRMGLSSPPSLPKRSQSAERKRPITPTDRTSAASSPSRTSRPSTPVHDIVADIRLSSRRLSGGRVLDGLWPSMRSLSASFQAESTSVPLDKKNKPISSANLTADQTSKFSGNVKIDRKRTPSRGKNASEQSENLKPAENLHARVLDQRKLPLPNGKSSAKDMSRSMDLSDRGSRSGTLPTSLRGVSPARRSQISDGQSRGSPKIPNEVPKHSSSDGSGALQCESGSLTSISVNPSERAPSFTHPRRTVPLPPAGLPSASSPTKMSLPSTSSRSMASPSRMRPSTPPNKNSLSSASSRSIVSPFRSRPSTPSSPSKSFLPSTSSGSMISPVLTRPSTPSSSSAAGRTSISSSILSYTVDVRKGKKNVNHIEDSHRLRLLYNRDLQWRFVNARADAAMSIQKFAAEMTCLEDWVLLEREHSSSLLAAADTLKASTLQLPVTGGARADLDALKEAIASSVDIMQAMSSSVHQLLSRTFEIDLMPTRDISTQGGVYSYLVTLLGFVATFTLSGYSYNLLPFLGIFCNFQPFMVFYPFKGISAIFHPLWIFLQVFHLLKGIYLELFLNFPKASVLILDILGHLAFCLSGLQGLEKKSPIKQGADMKVEGTHSVVYELSAVAAQERAMLGECRELLASIAAMQVSEEAVFCTCMCTEEMEYRFGKVNILRKKMSYGLVWDHEIKKKKVAFGES</sequence>
<dbReference type="GO" id="GO:0005737">
    <property type="term" value="C:cytoplasm"/>
    <property type="evidence" value="ECO:0007669"/>
    <property type="project" value="TreeGrafter"/>
</dbReference>
<feature type="region of interest" description="Disordered" evidence="2">
    <location>
        <begin position="136"/>
        <end position="205"/>
    </location>
</feature>
<evidence type="ECO:0000313" key="4">
    <source>
        <dbReference type="EMBL" id="MQL89992.1"/>
    </source>
</evidence>
<dbReference type="EMBL" id="NMUH01001197">
    <property type="protein sequence ID" value="MQL89992.1"/>
    <property type="molecule type" value="Genomic_DNA"/>
</dbReference>
<feature type="compositionally biased region" description="Basic and acidic residues" evidence="2">
    <location>
        <begin position="295"/>
        <end position="306"/>
    </location>
</feature>
<feature type="compositionally biased region" description="Low complexity" evidence="2">
    <location>
        <begin position="412"/>
        <end position="439"/>
    </location>
</feature>
<dbReference type="Pfam" id="PF04484">
    <property type="entry name" value="QWRF"/>
    <property type="match status" value="1"/>
</dbReference>
<comment type="caution">
    <text evidence="4">The sequence shown here is derived from an EMBL/GenBank/DDBJ whole genome shotgun (WGS) entry which is preliminary data.</text>
</comment>
<reference evidence="4" key="1">
    <citation type="submission" date="2017-07" db="EMBL/GenBank/DDBJ databases">
        <title>Taro Niue Genome Assembly and Annotation.</title>
        <authorList>
            <person name="Atibalentja N."/>
            <person name="Keating K."/>
            <person name="Fields C.J."/>
        </authorList>
    </citation>
    <scope>NUCLEOTIDE SEQUENCE</scope>
    <source>
        <strain evidence="4">Niue_2</strain>
        <tissue evidence="4">Leaf</tissue>
    </source>
</reference>